<dbReference type="GO" id="GO:0048472">
    <property type="term" value="F:threonine-phosphate decarboxylase activity"/>
    <property type="evidence" value="ECO:0007669"/>
    <property type="project" value="UniProtKB-EC"/>
</dbReference>
<evidence type="ECO:0000256" key="4">
    <source>
        <dbReference type="ARBA" id="ARBA00012285"/>
    </source>
</evidence>
<dbReference type="NCBIfam" id="TIGR01140">
    <property type="entry name" value="L_thr_O3P_dcar"/>
    <property type="match status" value="1"/>
</dbReference>
<evidence type="ECO:0000256" key="9">
    <source>
        <dbReference type="ARBA" id="ARBA00048531"/>
    </source>
</evidence>
<dbReference type="InterPro" id="IPR015421">
    <property type="entry name" value="PyrdxlP-dep_Trfase_major"/>
</dbReference>
<dbReference type="InterPro" id="IPR004838">
    <property type="entry name" value="NHTrfase_class1_PyrdxlP-BS"/>
</dbReference>
<evidence type="ECO:0000256" key="8">
    <source>
        <dbReference type="ARBA" id="ARBA00029996"/>
    </source>
</evidence>
<proteinExistence type="predicted"/>
<dbReference type="GO" id="GO:0009236">
    <property type="term" value="P:cobalamin biosynthetic process"/>
    <property type="evidence" value="ECO:0007669"/>
    <property type="project" value="UniProtKB-UniPathway"/>
</dbReference>
<evidence type="ECO:0000256" key="7">
    <source>
        <dbReference type="ARBA" id="ARBA00023239"/>
    </source>
</evidence>
<protein>
    <recommendedName>
        <fullName evidence="4">threonine-phosphate decarboxylase</fullName>
        <ecNumber evidence="4">4.1.1.81</ecNumber>
    </recommendedName>
    <alternativeName>
        <fullName evidence="8">L-threonine-O-3-phosphate decarboxylase</fullName>
    </alternativeName>
</protein>
<name>A0A7W6D5V7_9HYPH</name>
<dbReference type="Proteomes" id="UP000574761">
    <property type="component" value="Unassembled WGS sequence"/>
</dbReference>
<dbReference type="GO" id="GO:0030170">
    <property type="term" value="F:pyridoxal phosphate binding"/>
    <property type="evidence" value="ECO:0007669"/>
    <property type="project" value="InterPro"/>
</dbReference>
<keyword evidence="6" id="KW-0663">Pyridoxal phosphate</keyword>
<comment type="function">
    <text evidence="2">Decarboxylates L-threonine-O-3-phosphate to yield (R)-1-amino-2-propanol O-2-phosphate, the precursor for the linkage between the nucleotide loop and the corrin ring in cobalamin.</text>
</comment>
<dbReference type="UniPathway" id="UPA00148"/>
<dbReference type="Gene3D" id="3.40.640.10">
    <property type="entry name" value="Type I PLP-dependent aspartate aminotransferase-like (Major domain)"/>
    <property type="match status" value="1"/>
</dbReference>
<gene>
    <name evidence="11" type="ORF">GGQ64_000322</name>
</gene>
<dbReference type="InterPro" id="IPR005860">
    <property type="entry name" value="CobD"/>
</dbReference>
<feature type="domain" description="Aminotransferase class I/classII large" evidence="10">
    <location>
        <begin position="28"/>
        <end position="329"/>
    </location>
</feature>
<dbReference type="PROSITE" id="PS00105">
    <property type="entry name" value="AA_TRANSFER_CLASS_1"/>
    <property type="match status" value="1"/>
</dbReference>
<comment type="cofactor">
    <cofactor evidence="1">
        <name>pyridoxal 5'-phosphate</name>
        <dbReference type="ChEBI" id="CHEBI:597326"/>
    </cofactor>
</comment>
<comment type="caution">
    <text evidence="11">The sequence shown here is derived from an EMBL/GenBank/DDBJ whole genome shotgun (WGS) entry which is preliminary data.</text>
</comment>
<dbReference type="Pfam" id="PF00155">
    <property type="entry name" value="Aminotran_1_2"/>
    <property type="match status" value="1"/>
</dbReference>
<dbReference type="AlphaFoldDB" id="A0A7W6D5V7"/>
<dbReference type="SUPFAM" id="SSF53383">
    <property type="entry name" value="PLP-dependent transferases"/>
    <property type="match status" value="1"/>
</dbReference>
<dbReference type="Gene3D" id="3.90.1150.10">
    <property type="entry name" value="Aspartate Aminotransferase, domain 1"/>
    <property type="match status" value="1"/>
</dbReference>
<evidence type="ECO:0000313" key="12">
    <source>
        <dbReference type="Proteomes" id="UP000574761"/>
    </source>
</evidence>
<comment type="pathway">
    <text evidence="3">Cofactor biosynthesis; adenosylcobalamin biosynthesis.</text>
</comment>
<evidence type="ECO:0000256" key="6">
    <source>
        <dbReference type="ARBA" id="ARBA00022898"/>
    </source>
</evidence>
<comment type="catalytic activity">
    <reaction evidence="9">
        <text>O-phospho-L-threonine + H(+) = (R)-1-aminopropan-2-yl phosphate + CO2</text>
        <dbReference type="Rhea" id="RHEA:11492"/>
        <dbReference type="ChEBI" id="CHEBI:15378"/>
        <dbReference type="ChEBI" id="CHEBI:16526"/>
        <dbReference type="ChEBI" id="CHEBI:58563"/>
        <dbReference type="ChEBI" id="CHEBI:58675"/>
        <dbReference type="EC" id="4.1.1.81"/>
    </reaction>
</comment>
<keyword evidence="5" id="KW-0169">Cobalamin biosynthesis</keyword>
<evidence type="ECO:0000256" key="1">
    <source>
        <dbReference type="ARBA" id="ARBA00001933"/>
    </source>
</evidence>
<evidence type="ECO:0000313" key="11">
    <source>
        <dbReference type="EMBL" id="MBB3975146.1"/>
    </source>
</evidence>
<dbReference type="EC" id="4.1.1.81" evidence="4"/>
<reference evidence="11 12" key="1">
    <citation type="submission" date="2020-08" db="EMBL/GenBank/DDBJ databases">
        <title>Genomic Encyclopedia of Type Strains, Phase IV (KMG-IV): sequencing the most valuable type-strain genomes for metagenomic binning, comparative biology and taxonomic classification.</title>
        <authorList>
            <person name="Goeker M."/>
        </authorList>
    </citation>
    <scope>NUCLEOTIDE SEQUENCE [LARGE SCALE GENOMIC DNA]</scope>
    <source>
        <strain evidence="11 12">DSM 100211</strain>
    </source>
</reference>
<evidence type="ECO:0000256" key="5">
    <source>
        <dbReference type="ARBA" id="ARBA00022573"/>
    </source>
</evidence>
<accession>A0A7W6D5V7</accession>
<sequence length="344" mass="36497">MTEAPIQHGGGISAAAERHGGRPEDWLDLSTGINPCPVALPAVDAAAWHRLPDRGRLDATRKAAARYYRSDSCLPLPVPGTQAAIQLLPRLVPAGRRVAILSPTYGEYARVLRAAGCVVDEIGTLDGVGDDHGLVVAVNPNNPDGRLHRPEELLQVRDRLARSGGTMVVDEAFGDMEPGASLSAHAGIAPGLVVFRSFGKFFGLAGLRLGFVLGEERLLADFAEWLGPWAVSGPALTIATGLMAGDCTPIRQSIAERKSALDAVLRHSGLDVVGGTALFSLVSHSRAADLYEALCRQHVLVRPFAYDRTWLRFGLAPDVAADRRLAQALTLALTPARPLALPSA</sequence>
<evidence type="ECO:0000259" key="10">
    <source>
        <dbReference type="Pfam" id="PF00155"/>
    </source>
</evidence>
<dbReference type="RefSeq" id="WP_183798179.1">
    <property type="nucleotide sequence ID" value="NZ_JACIEE010000001.1"/>
</dbReference>
<dbReference type="PANTHER" id="PTHR42885">
    <property type="entry name" value="HISTIDINOL-PHOSPHATE AMINOTRANSFERASE-RELATED"/>
    <property type="match status" value="1"/>
</dbReference>
<dbReference type="EMBL" id="JACIEE010000001">
    <property type="protein sequence ID" value="MBB3975146.1"/>
    <property type="molecule type" value="Genomic_DNA"/>
</dbReference>
<dbReference type="InterPro" id="IPR004839">
    <property type="entry name" value="Aminotransferase_I/II_large"/>
</dbReference>
<evidence type="ECO:0000256" key="3">
    <source>
        <dbReference type="ARBA" id="ARBA00004953"/>
    </source>
</evidence>
<keyword evidence="7" id="KW-0456">Lyase</keyword>
<dbReference type="CDD" id="cd00609">
    <property type="entry name" value="AAT_like"/>
    <property type="match status" value="1"/>
</dbReference>
<keyword evidence="12" id="KW-1185">Reference proteome</keyword>
<dbReference type="InterPro" id="IPR015424">
    <property type="entry name" value="PyrdxlP-dep_Trfase"/>
</dbReference>
<evidence type="ECO:0000256" key="2">
    <source>
        <dbReference type="ARBA" id="ARBA00003444"/>
    </source>
</evidence>
<dbReference type="PANTHER" id="PTHR42885:SF1">
    <property type="entry name" value="THREONINE-PHOSPHATE DECARBOXYLASE"/>
    <property type="match status" value="1"/>
</dbReference>
<dbReference type="InterPro" id="IPR015422">
    <property type="entry name" value="PyrdxlP-dep_Trfase_small"/>
</dbReference>
<organism evidence="11 12">
    <name type="scientific">Mycoplana azooxidifex</name>
    <dbReference type="NCBI Taxonomy" id="1636188"/>
    <lineage>
        <taxon>Bacteria</taxon>
        <taxon>Pseudomonadati</taxon>
        <taxon>Pseudomonadota</taxon>
        <taxon>Alphaproteobacteria</taxon>
        <taxon>Hyphomicrobiales</taxon>
        <taxon>Rhizobiaceae</taxon>
        <taxon>Mycoplana</taxon>
    </lineage>
</organism>